<evidence type="ECO:0000313" key="3">
    <source>
        <dbReference type="Proteomes" id="UP000320338"/>
    </source>
</evidence>
<proteinExistence type="predicted"/>
<reference evidence="2 3" key="1">
    <citation type="submission" date="2019-06" db="EMBL/GenBank/DDBJ databases">
        <title>Whole genome shotgun sequence of Pseudonocardia hydrocarbonoxydans NBRC 14498.</title>
        <authorList>
            <person name="Hosoyama A."/>
            <person name="Uohara A."/>
            <person name="Ohji S."/>
            <person name="Ichikawa N."/>
        </authorList>
    </citation>
    <scope>NUCLEOTIDE SEQUENCE [LARGE SCALE GENOMIC DNA]</scope>
    <source>
        <strain evidence="2 3">NBRC 14498</strain>
    </source>
</reference>
<evidence type="ECO:0000256" key="1">
    <source>
        <dbReference type="SAM" id="MobiDB-lite"/>
    </source>
</evidence>
<feature type="compositionally biased region" description="Polar residues" evidence="1">
    <location>
        <begin position="7"/>
        <end position="23"/>
    </location>
</feature>
<accession>A0A4Y3WK09</accession>
<organism evidence="2 3">
    <name type="scientific">Pseudonocardia hydrocarbonoxydans</name>
    <dbReference type="NCBI Taxonomy" id="76726"/>
    <lineage>
        <taxon>Bacteria</taxon>
        <taxon>Bacillati</taxon>
        <taxon>Actinomycetota</taxon>
        <taxon>Actinomycetes</taxon>
        <taxon>Pseudonocardiales</taxon>
        <taxon>Pseudonocardiaceae</taxon>
        <taxon>Pseudonocardia</taxon>
    </lineage>
</organism>
<feature type="compositionally biased region" description="Polar residues" evidence="1">
    <location>
        <begin position="32"/>
        <end position="41"/>
    </location>
</feature>
<dbReference type="EMBL" id="BJNG01000004">
    <property type="protein sequence ID" value="GEC18249.1"/>
    <property type="molecule type" value="Genomic_DNA"/>
</dbReference>
<gene>
    <name evidence="2" type="ORF">PHY01_05320</name>
</gene>
<name>A0A4Y3WK09_9PSEU</name>
<dbReference type="AlphaFoldDB" id="A0A4Y3WK09"/>
<protein>
    <submittedName>
        <fullName evidence="2">Uncharacterized protein</fullName>
    </submittedName>
</protein>
<feature type="region of interest" description="Disordered" evidence="1">
    <location>
        <begin position="1"/>
        <end position="77"/>
    </location>
</feature>
<sequence length="105" mass="10928">MCRPPVCTTNPASTTASSGTVRGSTRRGARIQASTRCSATTGPAADGLVTPVPPPYWTRHGIPPRPPLPGRGAGTTSRRPVARFALAARFRLAARLRLVARGGPT</sequence>
<dbReference type="Proteomes" id="UP000320338">
    <property type="component" value="Unassembled WGS sequence"/>
</dbReference>
<comment type="caution">
    <text evidence="2">The sequence shown here is derived from an EMBL/GenBank/DDBJ whole genome shotgun (WGS) entry which is preliminary data.</text>
</comment>
<evidence type="ECO:0000313" key="2">
    <source>
        <dbReference type="EMBL" id="GEC18249.1"/>
    </source>
</evidence>
<keyword evidence="3" id="KW-1185">Reference proteome</keyword>